<reference evidence="1" key="1">
    <citation type="submission" date="2015-07" db="EMBL/GenBank/DDBJ databases">
        <title>MeaNS - Measles Nucleotide Surveillance Program.</title>
        <authorList>
            <person name="Tran T."/>
            <person name="Druce J."/>
        </authorList>
    </citation>
    <scope>NUCLEOTIDE SEQUENCE</scope>
    <source>
        <strain evidence="1">UCB-OBI-ISO-001</strain>
        <tissue evidence="1">Gonad</tissue>
    </source>
</reference>
<evidence type="ECO:0000313" key="1">
    <source>
        <dbReference type="EMBL" id="KOF98806.1"/>
    </source>
</evidence>
<proteinExistence type="predicted"/>
<protein>
    <submittedName>
        <fullName evidence="1">Uncharacterized protein</fullName>
    </submittedName>
</protein>
<dbReference type="EMBL" id="KQ416074">
    <property type="protein sequence ID" value="KOF98806.1"/>
    <property type="molecule type" value="Genomic_DNA"/>
</dbReference>
<dbReference type="AlphaFoldDB" id="A0A0L8IBD9"/>
<organism evidence="1">
    <name type="scientific">Octopus bimaculoides</name>
    <name type="common">California two-spotted octopus</name>
    <dbReference type="NCBI Taxonomy" id="37653"/>
    <lineage>
        <taxon>Eukaryota</taxon>
        <taxon>Metazoa</taxon>
        <taxon>Spiralia</taxon>
        <taxon>Lophotrochozoa</taxon>
        <taxon>Mollusca</taxon>
        <taxon>Cephalopoda</taxon>
        <taxon>Coleoidea</taxon>
        <taxon>Octopodiformes</taxon>
        <taxon>Octopoda</taxon>
        <taxon>Incirrata</taxon>
        <taxon>Octopodidae</taxon>
        <taxon>Octopus</taxon>
    </lineage>
</organism>
<sequence>MSARQCKNDPNRFCYICGELTFAKEKRSITRHIKKIFMKVSYEDLKAILTSIQYDDHTWHICADFKVAAMLTGLQLSYTKFCCILCLWNSRARAEHYVRKMKLSKENTTSSTNHL</sequence>
<gene>
    <name evidence="1" type="ORF">OCBIM_22022724mg</name>
</gene>
<accession>A0A0L8IBD9</accession>
<name>A0A0L8IBD9_OCTBM</name>